<dbReference type="PANTHER" id="PTHR32133">
    <property type="entry name" value="OS07G0120400 PROTEIN"/>
    <property type="match status" value="1"/>
</dbReference>
<dbReference type="SUPFAM" id="SSF81383">
    <property type="entry name" value="F-box domain"/>
    <property type="match status" value="1"/>
</dbReference>
<evidence type="ECO:0000259" key="1">
    <source>
        <dbReference type="Pfam" id="PF12937"/>
    </source>
</evidence>
<accession>A0A1E5VKW1</accession>
<reference evidence="2 3" key="1">
    <citation type="submission" date="2016-09" db="EMBL/GenBank/DDBJ databases">
        <title>The draft genome of Dichanthelium oligosanthes: A C3 panicoid grass species.</title>
        <authorList>
            <person name="Studer A.J."/>
            <person name="Schnable J.C."/>
            <person name="Brutnell T.P."/>
        </authorList>
    </citation>
    <scope>NUCLEOTIDE SEQUENCE [LARGE SCALE GENOMIC DNA]</scope>
    <source>
        <strain evidence="3">cv. Kellogg 1175</strain>
        <tissue evidence="2">Leaf</tissue>
    </source>
</reference>
<evidence type="ECO:0000313" key="3">
    <source>
        <dbReference type="Proteomes" id="UP000095767"/>
    </source>
</evidence>
<dbReference type="EMBL" id="LWDX02036430">
    <property type="protein sequence ID" value="OEL25755.1"/>
    <property type="molecule type" value="Genomic_DNA"/>
</dbReference>
<proteinExistence type="predicted"/>
<feature type="domain" description="F-box" evidence="1">
    <location>
        <begin position="18"/>
        <end position="55"/>
    </location>
</feature>
<keyword evidence="3" id="KW-1185">Reference proteome</keyword>
<dbReference type="InterPro" id="IPR001810">
    <property type="entry name" value="F-box_dom"/>
</dbReference>
<dbReference type="Proteomes" id="UP000095767">
    <property type="component" value="Unassembled WGS sequence"/>
</dbReference>
<dbReference type="AlphaFoldDB" id="A0A1E5VKW1"/>
<name>A0A1E5VKW1_9POAL</name>
<dbReference type="Gene3D" id="1.20.1280.50">
    <property type="match status" value="1"/>
</dbReference>
<dbReference type="InterPro" id="IPR036047">
    <property type="entry name" value="F-box-like_dom_sf"/>
</dbReference>
<dbReference type="Pfam" id="PF12937">
    <property type="entry name" value="F-box-like"/>
    <property type="match status" value="1"/>
</dbReference>
<gene>
    <name evidence="2" type="ORF">BAE44_0013226</name>
</gene>
<sequence>MSKRLVPHSWSAAADLPPDELLLEIFLLLPPEPRHLLFASLVCKHWRRLIRDPAFLSRFGALHPATPVLGFYQNNIDSNIRFVLLQPPAPMLSATRRFQNGKKFDLIELPTDVQKKYMSDVHLMPAKDGGIGFTAVNQSSLHFWSRKTNREWAIIRKIDMKMLSISDVLAGDMLSWSSVVGFADDSDVHFLRSEAGVFMINLRWTALNAFVLDANSELVTKLSTASKYQKEKQAAAQVEVVDKEQAELSSSGHQV</sequence>
<comment type="caution">
    <text evidence="2">The sequence shown here is derived from an EMBL/GenBank/DDBJ whole genome shotgun (WGS) entry which is preliminary data.</text>
</comment>
<protein>
    <recommendedName>
        <fullName evidence="1">F-box domain-containing protein</fullName>
    </recommendedName>
</protein>
<dbReference type="STRING" id="888268.A0A1E5VKW1"/>
<evidence type="ECO:0000313" key="2">
    <source>
        <dbReference type="EMBL" id="OEL25755.1"/>
    </source>
</evidence>
<dbReference type="PANTHER" id="PTHR32133:SF409">
    <property type="entry name" value="F-BOX DOMAIN-CONTAINING PROTEIN"/>
    <property type="match status" value="1"/>
</dbReference>
<organism evidence="2 3">
    <name type="scientific">Dichanthelium oligosanthes</name>
    <dbReference type="NCBI Taxonomy" id="888268"/>
    <lineage>
        <taxon>Eukaryota</taxon>
        <taxon>Viridiplantae</taxon>
        <taxon>Streptophyta</taxon>
        <taxon>Embryophyta</taxon>
        <taxon>Tracheophyta</taxon>
        <taxon>Spermatophyta</taxon>
        <taxon>Magnoliopsida</taxon>
        <taxon>Liliopsida</taxon>
        <taxon>Poales</taxon>
        <taxon>Poaceae</taxon>
        <taxon>PACMAD clade</taxon>
        <taxon>Panicoideae</taxon>
        <taxon>Panicodae</taxon>
        <taxon>Paniceae</taxon>
        <taxon>Dichantheliinae</taxon>
        <taxon>Dichanthelium</taxon>
    </lineage>
</organism>